<sequence length="269" mass="30374">MAENPQDLGMWVEALKAKYEPSPGVKPFGRKEFDNLLGPYGGCTDQPAVLFNEELMAAYPEAKVILRNGNSRFPESIRPVLCHGGPRVHGTYSRETNLIARHYFGVTHTAGPKSFTANAPFFEQWQASARSTYLKHNDHVKQITPPEKLLLFDLDDVWAPLCNFLGKPIPDVAFPKVNETLAIQEKIQLYIAESYKRSFIRFAKRVAPVAALLIAVAICRLRASRCGPAFEGAYVTDYAERLPIHRGTRRIRNCLEVWLLIYAVIRLCE</sequence>
<keyword evidence="3" id="KW-1185">Reference proteome</keyword>
<dbReference type="HOGENOM" id="CLU_061199_0_1_1"/>
<reference evidence="2 3" key="1">
    <citation type="journal article" date="2012" name="PLoS Pathog.">
        <title>Diverse lifestyles and strategies of plant pathogenesis encoded in the genomes of eighteen Dothideomycetes fungi.</title>
        <authorList>
            <person name="Ohm R.A."/>
            <person name="Feau N."/>
            <person name="Henrissat B."/>
            <person name="Schoch C.L."/>
            <person name="Horwitz B.A."/>
            <person name="Barry K.W."/>
            <person name="Condon B.J."/>
            <person name="Copeland A.C."/>
            <person name="Dhillon B."/>
            <person name="Glaser F."/>
            <person name="Hesse C.N."/>
            <person name="Kosti I."/>
            <person name="LaButti K."/>
            <person name="Lindquist E.A."/>
            <person name="Lucas S."/>
            <person name="Salamov A.A."/>
            <person name="Bradshaw R.E."/>
            <person name="Ciuffetti L."/>
            <person name="Hamelin R.C."/>
            <person name="Kema G.H.J."/>
            <person name="Lawrence C."/>
            <person name="Scott J.A."/>
            <person name="Spatafora J.W."/>
            <person name="Turgeon B.G."/>
            <person name="de Wit P.J.G.M."/>
            <person name="Zhong S."/>
            <person name="Goodwin S.B."/>
            <person name="Grigoriev I.V."/>
        </authorList>
    </citation>
    <scope>NUCLEOTIDE SEQUENCE [LARGE SCALE GENOMIC DNA]</scope>
    <source>
        <strain evidence="2 3">UAMH 10762</strain>
    </source>
</reference>
<dbReference type="RefSeq" id="XP_007673441.1">
    <property type="nucleotide sequence ID" value="XM_007675251.1"/>
</dbReference>
<accession>M2N4J2</accession>
<dbReference type="GeneID" id="19109867"/>
<dbReference type="AlphaFoldDB" id="M2N4J2"/>
<dbReference type="InterPro" id="IPR027417">
    <property type="entry name" value="P-loop_NTPase"/>
</dbReference>
<dbReference type="eggNOG" id="ENOG502RYDN">
    <property type="taxonomic scope" value="Eukaryota"/>
</dbReference>
<dbReference type="PROSITE" id="PS50003">
    <property type="entry name" value="PH_DOMAIN"/>
    <property type="match status" value="1"/>
</dbReference>
<dbReference type="PANTHER" id="PTHR36978:SF4">
    <property type="entry name" value="P-LOOP CONTAINING NUCLEOSIDE TRIPHOSPHATE HYDROLASE PROTEIN"/>
    <property type="match status" value="1"/>
</dbReference>
<dbReference type="EMBL" id="KB445552">
    <property type="protein sequence ID" value="EMC98903.1"/>
    <property type="molecule type" value="Genomic_DNA"/>
</dbReference>
<dbReference type="Pfam" id="PF17784">
    <property type="entry name" value="Sulfotransfer_4"/>
    <property type="match status" value="1"/>
</dbReference>
<dbReference type="Gene3D" id="3.40.50.300">
    <property type="entry name" value="P-loop containing nucleotide triphosphate hydrolases"/>
    <property type="match status" value="1"/>
</dbReference>
<dbReference type="SUPFAM" id="SSF52540">
    <property type="entry name" value="P-loop containing nucleoside triphosphate hydrolases"/>
    <property type="match status" value="1"/>
</dbReference>
<dbReference type="InterPro" id="IPR040632">
    <property type="entry name" value="Sulfotransfer_4"/>
</dbReference>
<dbReference type="InterPro" id="IPR001849">
    <property type="entry name" value="PH_domain"/>
</dbReference>
<dbReference type="PANTHER" id="PTHR36978">
    <property type="entry name" value="P-LOOP CONTAINING NUCLEOTIDE TRIPHOSPHATE HYDROLASE"/>
    <property type="match status" value="1"/>
</dbReference>
<dbReference type="KEGG" id="bcom:BAUCODRAFT_22220"/>
<evidence type="ECO:0000259" key="1">
    <source>
        <dbReference type="PROSITE" id="PS50003"/>
    </source>
</evidence>
<dbReference type="OrthoDB" id="408152at2759"/>
<proteinExistence type="predicted"/>
<evidence type="ECO:0000313" key="2">
    <source>
        <dbReference type="EMBL" id="EMC98903.1"/>
    </source>
</evidence>
<organism evidence="2 3">
    <name type="scientific">Baudoinia panamericana (strain UAMH 10762)</name>
    <name type="common">Angels' share fungus</name>
    <name type="synonym">Baudoinia compniacensis (strain UAMH 10762)</name>
    <dbReference type="NCBI Taxonomy" id="717646"/>
    <lineage>
        <taxon>Eukaryota</taxon>
        <taxon>Fungi</taxon>
        <taxon>Dikarya</taxon>
        <taxon>Ascomycota</taxon>
        <taxon>Pezizomycotina</taxon>
        <taxon>Dothideomycetes</taxon>
        <taxon>Dothideomycetidae</taxon>
        <taxon>Mycosphaerellales</taxon>
        <taxon>Teratosphaeriaceae</taxon>
        <taxon>Baudoinia</taxon>
    </lineage>
</organism>
<name>M2N4J2_BAUPA</name>
<dbReference type="STRING" id="717646.M2N4J2"/>
<protein>
    <recommendedName>
        <fullName evidence="1">PH domain-containing protein</fullName>
    </recommendedName>
</protein>
<evidence type="ECO:0000313" key="3">
    <source>
        <dbReference type="Proteomes" id="UP000011761"/>
    </source>
</evidence>
<feature type="domain" description="PH" evidence="1">
    <location>
        <begin position="1"/>
        <end position="20"/>
    </location>
</feature>
<gene>
    <name evidence="2" type="ORF">BAUCODRAFT_22220</name>
</gene>
<dbReference type="Proteomes" id="UP000011761">
    <property type="component" value="Unassembled WGS sequence"/>
</dbReference>